<evidence type="ECO:0000256" key="1">
    <source>
        <dbReference type="ARBA" id="ARBA00004613"/>
    </source>
</evidence>
<protein>
    <recommendedName>
        <fullName evidence="6">C1q domain-containing protein</fullName>
    </recommendedName>
</protein>
<evidence type="ECO:0000313" key="5">
    <source>
        <dbReference type="Proteomes" id="UP000245119"/>
    </source>
</evidence>
<comment type="subcellular location">
    <subcellularLocation>
        <location evidence="1">Secreted</location>
    </subcellularLocation>
</comment>
<evidence type="ECO:0000256" key="2">
    <source>
        <dbReference type="ARBA" id="ARBA00022525"/>
    </source>
</evidence>
<sequence length="144" mass="16838">MTQEKMMEEFKALVKAFRKWSIPERPRLQRQRWPLCGPQGWLYQFAANLHLKLRHKGSRERMRQNLRKRDFVKIQICIDSLCQKNMSLEYITGLDTNSRIFTVSVTGLLEMKSGQYASVYVDNASRMTVKIQGDSDFTGILFGV</sequence>
<keyword evidence="3" id="KW-0732">Signal</keyword>
<dbReference type="GO" id="GO:0005179">
    <property type="term" value="F:hormone activity"/>
    <property type="evidence" value="ECO:0007669"/>
    <property type="project" value="TreeGrafter"/>
</dbReference>
<dbReference type="STRING" id="400727.A0A2T7PPP9"/>
<dbReference type="GO" id="GO:0005615">
    <property type="term" value="C:extracellular space"/>
    <property type="evidence" value="ECO:0007669"/>
    <property type="project" value="TreeGrafter"/>
</dbReference>
<proteinExistence type="predicted"/>
<name>A0A2T7PPP9_POMCA</name>
<comment type="caution">
    <text evidence="4">The sequence shown here is derived from an EMBL/GenBank/DDBJ whole genome shotgun (WGS) entry which is preliminary data.</text>
</comment>
<dbReference type="OrthoDB" id="6431870at2759"/>
<reference evidence="4 5" key="1">
    <citation type="submission" date="2018-04" db="EMBL/GenBank/DDBJ databases">
        <title>The genome of golden apple snail Pomacea canaliculata provides insight into stress tolerance and invasive adaptation.</title>
        <authorList>
            <person name="Liu C."/>
            <person name="Liu B."/>
            <person name="Ren Y."/>
            <person name="Zhang Y."/>
            <person name="Wang H."/>
            <person name="Li S."/>
            <person name="Jiang F."/>
            <person name="Yin L."/>
            <person name="Zhang G."/>
            <person name="Qian W."/>
            <person name="Fan W."/>
        </authorList>
    </citation>
    <scope>NUCLEOTIDE SEQUENCE [LARGE SCALE GENOMIC DNA]</scope>
    <source>
        <strain evidence="4">SZHN2017</strain>
        <tissue evidence="4">Muscle</tissue>
    </source>
</reference>
<dbReference type="Proteomes" id="UP000245119">
    <property type="component" value="Linkage Group LG2"/>
</dbReference>
<organism evidence="4 5">
    <name type="scientific">Pomacea canaliculata</name>
    <name type="common">Golden apple snail</name>
    <dbReference type="NCBI Taxonomy" id="400727"/>
    <lineage>
        <taxon>Eukaryota</taxon>
        <taxon>Metazoa</taxon>
        <taxon>Spiralia</taxon>
        <taxon>Lophotrochozoa</taxon>
        <taxon>Mollusca</taxon>
        <taxon>Gastropoda</taxon>
        <taxon>Caenogastropoda</taxon>
        <taxon>Architaenioglossa</taxon>
        <taxon>Ampullarioidea</taxon>
        <taxon>Ampullariidae</taxon>
        <taxon>Pomacea</taxon>
    </lineage>
</organism>
<keyword evidence="2" id="KW-0964">Secreted</keyword>
<dbReference type="EMBL" id="PZQS01000002">
    <property type="protein sequence ID" value="PVD35403.1"/>
    <property type="molecule type" value="Genomic_DNA"/>
</dbReference>
<accession>A0A2T7PPP9</accession>
<gene>
    <name evidence="4" type="ORF">C0Q70_02365</name>
</gene>
<evidence type="ECO:0000313" key="4">
    <source>
        <dbReference type="EMBL" id="PVD35403.1"/>
    </source>
</evidence>
<evidence type="ECO:0008006" key="6">
    <source>
        <dbReference type="Google" id="ProtNLM"/>
    </source>
</evidence>
<keyword evidence="5" id="KW-1185">Reference proteome</keyword>
<dbReference type="PANTHER" id="PTHR24019">
    <property type="entry name" value="ADIPOLIN"/>
    <property type="match status" value="1"/>
</dbReference>
<dbReference type="PANTHER" id="PTHR24019:SF5">
    <property type="entry name" value="ADIPOLIN"/>
    <property type="match status" value="1"/>
</dbReference>
<evidence type="ECO:0000256" key="3">
    <source>
        <dbReference type="ARBA" id="ARBA00022729"/>
    </source>
</evidence>
<dbReference type="AlphaFoldDB" id="A0A2T7PPP9"/>
<dbReference type="InterPro" id="IPR052136">
    <property type="entry name" value="Adipolin/Erythroferrone-rel"/>
</dbReference>